<dbReference type="CDD" id="cd00520">
    <property type="entry name" value="RRF"/>
    <property type="match status" value="1"/>
</dbReference>
<evidence type="ECO:0000256" key="1">
    <source>
        <dbReference type="ARBA" id="ARBA00004496"/>
    </source>
</evidence>
<dbReference type="Gene3D" id="3.30.1360.40">
    <property type="match status" value="1"/>
</dbReference>
<comment type="similarity">
    <text evidence="2 6">Belongs to the RRF family.</text>
</comment>
<dbReference type="SUPFAM" id="SSF55194">
    <property type="entry name" value="Ribosome recycling factor, RRF"/>
    <property type="match status" value="1"/>
</dbReference>
<dbReference type="FunFam" id="1.10.132.20:FF:000001">
    <property type="entry name" value="Ribosome-recycling factor"/>
    <property type="match status" value="1"/>
</dbReference>
<evidence type="ECO:0000256" key="2">
    <source>
        <dbReference type="ARBA" id="ARBA00005912"/>
    </source>
</evidence>
<keyword evidence="3 6" id="KW-0963">Cytoplasm</keyword>
<dbReference type="Pfam" id="PF01765">
    <property type="entry name" value="RRF"/>
    <property type="match status" value="1"/>
</dbReference>
<feature type="domain" description="Ribosome recycling factor" evidence="7">
    <location>
        <begin position="23"/>
        <end position="183"/>
    </location>
</feature>
<evidence type="ECO:0000256" key="3">
    <source>
        <dbReference type="ARBA" id="ARBA00022490"/>
    </source>
</evidence>
<name>A0A842HID2_9BACT</name>
<accession>A0A842HID2</accession>
<evidence type="ECO:0000313" key="8">
    <source>
        <dbReference type="EMBL" id="MBC2596273.1"/>
    </source>
</evidence>
<dbReference type="GO" id="GO:0043023">
    <property type="term" value="F:ribosomal large subunit binding"/>
    <property type="evidence" value="ECO:0007669"/>
    <property type="project" value="TreeGrafter"/>
</dbReference>
<evidence type="ECO:0000259" key="7">
    <source>
        <dbReference type="Pfam" id="PF01765"/>
    </source>
</evidence>
<organism evidence="8 9">
    <name type="scientific">Ruficoccus amylovorans</name>
    <dbReference type="NCBI Taxonomy" id="1804625"/>
    <lineage>
        <taxon>Bacteria</taxon>
        <taxon>Pseudomonadati</taxon>
        <taxon>Verrucomicrobiota</taxon>
        <taxon>Opitutia</taxon>
        <taxon>Puniceicoccales</taxon>
        <taxon>Cerasicoccaceae</taxon>
        <taxon>Ruficoccus</taxon>
    </lineage>
</organism>
<sequence>MTPEAILKNTRSEMQKALDHTLHEFSTIHTGKASPAMVENVMVDAYGSNMRLMEVAAITTPDSRTISIQPWDKGVLKAVEKAIQTAGLGLNPVVRGTVIVCPLPDLSGERRKELVKMASGLCENGRVGIRAARQEGMTALKQGLKDKLFSEDDAKRGEKDVQAATDEYVKKIDDAFKAKETELTTV</sequence>
<dbReference type="FunFam" id="3.30.1360.40:FF:000001">
    <property type="entry name" value="Ribosome-recycling factor"/>
    <property type="match status" value="1"/>
</dbReference>
<comment type="subcellular location">
    <subcellularLocation>
        <location evidence="1 6">Cytoplasm</location>
    </subcellularLocation>
</comment>
<dbReference type="InterPro" id="IPR002661">
    <property type="entry name" value="Ribosome_recyc_fac"/>
</dbReference>
<protein>
    <recommendedName>
        <fullName evidence="6">Ribosome-recycling factor</fullName>
        <shortName evidence="6">RRF</shortName>
    </recommendedName>
    <alternativeName>
        <fullName evidence="6">Ribosome-releasing factor</fullName>
    </alternativeName>
</protein>
<reference evidence="8 9" key="1">
    <citation type="submission" date="2020-07" db="EMBL/GenBank/DDBJ databases">
        <authorList>
            <person name="Feng X."/>
        </authorList>
    </citation>
    <scope>NUCLEOTIDE SEQUENCE [LARGE SCALE GENOMIC DNA]</scope>
    <source>
        <strain evidence="8 9">JCM31066</strain>
    </source>
</reference>
<evidence type="ECO:0000313" key="9">
    <source>
        <dbReference type="Proteomes" id="UP000546464"/>
    </source>
</evidence>
<dbReference type="AlphaFoldDB" id="A0A842HID2"/>
<evidence type="ECO:0000256" key="4">
    <source>
        <dbReference type="ARBA" id="ARBA00022917"/>
    </source>
</evidence>
<dbReference type="NCBIfam" id="TIGR00496">
    <property type="entry name" value="frr"/>
    <property type="match status" value="1"/>
</dbReference>
<dbReference type="InterPro" id="IPR023584">
    <property type="entry name" value="Ribosome_recyc_fac_dom"/>
</dbReference>
<evidence type="ECO:0000256" key="5">
    <source>
        <dbReference type="ARBA" id="ARBA00025050"/>
    </source>
</evidence>
<dbReference type="GO" id="GO:0005737">
    <property type="term" value="C:cytoplasm"/>
    <property type="evidence" value="ECO:0007669"/>
    <property type="project" value="UniProtKB-SubCell"/>
</dbReference>
<dbReference type="EMBL" id="JACHVB010000063">
    <property type="protein sequence ID" value="MBC2596273.1"/>
    <property type="molecule type" value="Genomic_DNA"/>
</dbReference>
<evidence type="ECO:0000256" key="6">
    <source>
        <dbReference type="HAMAP-Rule" id="MF_00040"/>
    </source>
</evidence>
<comment type="caution">
    <text evidence="8">The sequence shown here is derived from an EMBL/GenBank/DDBJ whole genome shotgun (WGS) entry which is preliminary data.</text>
</comment>
<dbReference type="Gene3D" id="1.10.132.20">
    <property type="entry name" value="Ribosome-recycling factor"/>
    <property type="match status" value="1"/>
</dbReference>
<dbReference type="Proteomes" id="UP000546464">
    <property type="component" value="Unassembled WGS sequence"/>
</dbReference>
<comment type="function">
    <text evidence="5 6">Responsible for the release of ribosomes from messenger RNA at the termination of protein biosynthesis. May increase the efficiency of translation by recycling ribosomes from one round of translation to another.</text>
</comment>
<gene>
    <name evidence="6 8" type="primary">frr</name>
    <name evidence="8" type="ORF">H5P28_18550</name>
</gene>
<keyword evidence="4 6" id="KW-0648">Protein biosynthesis</keyword>
<dbReference type="RefSeq" id="WP_185677183.1">
    <property type="nucleotide sequence ID" value="NZ_JACHVB010000063.1"/>
</dbReference>
<dbReference type="HAMAP" id="MF_00040">
    <property type="entry name" value="RRF"/>
    <property type="match status" value="1"/>
</dbReference>
<dbReference type="PANTHER" id="PTHR20982:SF3">
    <property type="entry name" value="MITOCHONDRIAL RIBOSOME RECYCLING FACTOR PSEUDO 1"/>
    <property type="match status" value="1"/>
</dbReference>
<dbReference type="GO" id="GO:0006415">
    <property type="term" value="P:translational termination"/>
    <property type="evidence" value="ECO:0007669"/>
    <property type="project" value="UniProtKB-UniRule"/>
</dbReference>
<dbReference type="InterPro" id="IPR036191">
    <property type="entry name" value="RRF_sf"/>
</dbReference>
<keyword evidence="9" id="KW-1185">Reference proteome</keyword>
<proteinExistence type="inferred from homology"/>
<dbReference type="PANTHER" id="PTHR20982">
    <property type="entry name" value="RIBOSOME RECYCLING FACTOR"/>
    <property type="match status" value="1"/>
</dbReference>